<sequence>MTEVEACLEALRGQGTQARAEAAAAQHKVARLYLGVPVPEIDALVAEWRAAHDIDGRVALAQALWQSDIHEARIAAAKLLTQARLRPDTAVWDCVAGWVDDFDAWAIADHAAKAIDRRLQADPGRIEVVETWLDSANPWAQRAALVATLPWTRQNFPKPRDLEIRDRVLGWAARLAEARDPLLQRAVAWWLRDLSRHDPDRVTAWLVEHGDRLRPFARREATRHLSPSGG</sequence>
<reference evidence="2" key="1">
    <citation type="submission" date="2017-01" db="EMBL/GenBank/DDBJ databases">
        <authorList>
            <person name="Varghese N."/>
            <person name="Submissions S."/>
        </authorList>
    </citation>
    <scope>NUCLEOTIDE SEQUENCE [LARGE SCALE GENOMIC DNA]</scope>
    <source>
        <strain evidence="2">DSM 18714</strain>
    </source>
</reference>
<dbReference type="PANTHER" id="PTHR34070:SF1">
    <property type="entry name" value="DNA ALKYLATION REPAIR PROTEIN"/>
    <property type="match status" value="1"/>
</dbReference>
<organism evidence="1 2">
    <name type="scientific">Phaeovulum vinaykumarii</name>
    <dbReference type="NCBI Taxonomy" id="407234"/>
    <lineage>
        <taxon>Bacteria</taxon>
        <taxon>Pseudomonadati</taxon>
        <taxon>Pseudomonadota</taxon>
        <taxon>Alphaproteobacteria</taxon>
        <taxon>Rhodobacterales</taxon>
        <taxon>Paracoccaceae</taxon>
        <taxon>Phaeovulum</taxon>
    </lineage>
</organism>
<dbReference type="OrthoDB" id="9775346at2"/>
<dbReference type="InterPro" id="IPR014825">
    <property type="entry name" value="DNA_alkylation"/>
</dbReference>
<proteinExistence type="predicted"/>
<dbReference type="Gene3D" id="1.25.10.90">
    <property type="match status" value="1"/>
</dbReference>
<dbReference type="CDD" id="cd06561">
    <property type="entry name" value="AlkD_like"/>
    <property type="match status" value="1"/>
</dbReference>
<dbReference type="EMBL" id="FTOM01000003">
    <property type="protein sequence ID" value="SIS74649.1"/>
    <property type="molecule type" value="Genomic_DNA"/>
</dbReference>
<name>A0A1N7LLJ0_9RHOB</name>
<dbReference type="STRING" id="407234.SAMN05421795_103206"/>
<dbReference type="SUPFAM" id="SSF48371">
    <property type="entry name" value="ARM repeat"/>
    <property type="match status" value="1"/>
</dbReference>
<dbReference type="PANTHER" id="PTHR34070">
    <property type="entry name" value="ARMADILLO-TYPE FOLD"/>
    <property type="match status" value="1"/>
</dbReference>
<gene>
    <name evidence="1" type="ORF">SAMN05421795_103206</name>
</gene>
<dbReference type="Pfam" id="PF08713">
    <property type="entry name" value="DNA_alkylation"/>
    <property type="match status" value="1"/>
</dbReference>
<accession>A0A1N7LLJ0</accession>
<dbReference type="AlphaFoldDB" id="A0A1N7LLJ0"/>
<keyword evidence="2" id="KW-1185">Reference proteome</keyword>
<dbReference type="InterPro" id="IPR016024">
    <property type="entry name" value="ARM-type_fold"/>
</dbReference>
<dbReference type="Proteomes" id="UP000186098">
    <property type="component" value="Unassembled WGS sequence"/>
</dbReference>
<evidence type="ECO:0000313" key="2">
    <source>
        <dbReference type="Proteomes" id="UP000186098"/>
    </source>
</evidence>
<protein>
    <submittedName>
        <fullName evidence="1">DNA alkylation repair enzyme</fullName>
    </submittedName>
</protein>
<dbReference type="RefSeq" id="WP_076365318.1">
    <property type="nucleotide sequence ID" value="NZ_FTOM01000003.1"/>
</dbReference>
<evidence type="ECO:0000313" key="1">
    <source>
        <dbReference type="EMBL" id="SIS74649.1"/>
    </source>
</evidence>